<dbReference type="PANTHER" id="PTHR30386:SF18">
    <property type="entry name" value="INNER MEMBRANE PROTEIN YIAV-RELATED"/>
    <property type="match status" value="1"/>
</dbReference>
<organism evidence="3 4">
    <name type="scientific">Rubripirellula amarantea</name>
    <dbReference type="NCBI Taxonomy" id="2527999"/>
    <lineage>
        <taxon>Bacteria</taxon>
        <taxon>Pseudomonadati</taxon>
        <taxon>Planctomycetota</taxon>
        <taxon>Planctomycetia</taxon>
        <taxon>Pirellulales</taxon>
        <taxon>Pirellulaceae</taxon>
        <taxon>Rubripirellula</taxon>
    </lineage>
</organism>
<reference evidence="3 4" key="1">
    <citation type="submission" date="2019-02" db="EMBL/GenBank/DDBJ databases">
        <title>Deep-cultivation of Planctomycetes and their phenomic and genomic characterization uncovers novel biology.</title>
        <authorList>
            <person name="Wiegand S."/>
            <person name="Jogler M."/>
            <person name="Boedeker C."/>
            <person name="Pinto D."/>
            <person name="Vollmers J."/>
            <person name="Rivas-Marin E."/>
            <person name="Kohn T."/>
            <person name="Peeters S.H."/>
            <person name="Heuer A."/>
            <person name="Rast P."/>
            <person name="Oberbeckmann S."/>
            <person name="Bunk B."/>
            <person name="Jeske O."/>
            <person name="Meyerdierks A."/>
            <person name="Storesund J.E."/>
            <person name="Kallscheuer N."/>
            <person name="Luecker S."/>
            <person name="Lage O.M."/>
            <person name="Pohl T."/>
            <person name="Merkel B.J."/>
            <person name="Hornburger P."/>
            <person name="Mueller R.-W."/>
            <person name="Bruemmer F."/>
            <person name="Labrenz M."/>
            <person name="Spormann A.M."/>
            <person name="Op Den Camp H."/>
            <person name="Overmann J."/>
            <person name="Amann R."/>
            <person name="Jetten M.S.M."/>
            <person name="Mascher T."/>
            <person name="Medema M.H."/>
            <person name="Devos D.P."/>
            <person name="Kaster A.-K."/>
            <person name="Ovreas L."/>
            <person name="Rohde M."/>
            <person name="Galperin M.Y."/>
            <person name="Jogler C."/>
        </authorList>
    </citation>
    <scope>NUCLEOTIDE SEQUENCE [LARGE SCALE GENOMIC DNA]</scope>
    <source>
        <strain evidence="3 4">Pla22</strain>
    </source>
</reference>
<comment type="caution">
    <text evidence="3">The sequence shown here is derived from an EMBL/GenBank/DDBJ whole genome shotgun (WGS) entry which is preliminary data.</text>
</comment>
<dbReference type="PROSITE" id="PS51257">
    <property type="entry name" value="PROKAR_LIPOPROTEIN"/>
    <property type="match status" value="1"/>
</dbReference>
<protein>
    <submittedName>
        <fullName evidence="3">Inner membrane protein YiaV</fullName>
    </submittedName>
</protein>
<dbReference type="EMBL" id="SJPI01000002">
    <property type="protein sequence ID" value="TWT50491.1"/>
    <property type="molecule type" value="Genomic_DNA"/>
</dbReference>
<dbReference type="InterPro" id="IPR050739">
    <property type="entry name" value="MFP"/>
</dbReference>
<dbReference type="Gene3D" id="1.10.287.470">
    <property type="entry name" value="Helix hairpin bin"/>
    <property type="match status" value="1"/>
</dbReference>
<dbReference type="Gene3D" id="2.40.50.100">
    <property type="match status" value="1"/>
</dbReference>
<dbReference type="SUPFAM" id="SSF111369">
    <property type="entry name" value="HlyD-like secretion proteins"/>
    <property type="match status" value="1"/>
</dbReference>
<dbReference type="Proteomes" id="UP000316598">
    <property type="component" value="Unassembled WGS sequence"/>
</dbReference>
<dbReference type="AlphaFoldDB" id="A0A5C5WKE5"/>
<dbReference type="InterPro" id="IPR058625">
    <property type="entry name" value="MdtA-like_BSH"/>
</dbReference>
<accession>A0A5C5WKE5</accession>
<keyword evidence="4" id="KW-1185">Reference proteome</keyword>
<evidence type="ECO:0000313" key="4">
    <source>
        <dbReference type="Proteomes" id="UP000316598"/>
    </source>
</evidence>
<name>A0A5C5WKE5_9BACT</name>
<dbReference type="Gene3D" id="2.40.30.170">
    <property type="match status" value="1"/>
</dbReference>
<dbReference type="Pfam" id="PF25917">
    <property type="entry name" value="BSH_RND"/>
    <property type="match status" value="1"/>
</dbReference>
<evidence type="ECO:0000256" key="1">
    <source>
        <dbReference type="SAM" id="MobiDB-lite"/>
    </source>
</evidence>
<dbReference type="PANTHER" id="PTHR30386">
    <property type="entry name" value="MEMBRANE FUSION SUBUNIT OF EMRAB-TOLC MULTIDRUG EFFLUX PUMP"/>
    <property type="match status" value="1"/>
</dbReference>
<feature type="domain" description="Multidrug resistance protein MdtA-like barrel-sandwich hybrid" evidence="2">
    <location>
        <begin position="70"/>
        <end position="246"/>
    </location>
</feature>
<evidence type="ECO:0000313" key="3">
    <source>
        <dbReference type="EMBL" id="TWT50491.1"/>
    </source>
</evidence>
<feature type="region of interest" description="Disordered" evidence="1">
    <location>
        <begin position="445"/>
        <end position="474"/>
    </location>
</feature>
<proteinExistence type="predicted"/>
<gene>
    <name evidence="3" type="primary">yiaV_2</name>
    <name evidence="3" type="ORF">Pla22_32340</name>
</gene>
<sequence>MRLAINVIVSICLFAGCFVAYSKLGKRERPERIKRPKLAGTVVTTEQLKPHNGPVVLSANGVVVPLREIRLSTEVAGRVIELSANVRNGRKVTEGEILMRLDPTEFELEIERLRAQQAQEAAELDAIAVSIENTSALLTLSRDQLTLSSDELARVESLVNRRAASTSEVDVAKRAQLTAKAALVELENRRRDLIANRELVEQKRTLTEVAIKRGELDLRRTVVTAPVTGRVIESLVEEQSFVAVGTPFVTIEDNATVEVRSNLTVDQMYRIWNSSGLSTDGLAADDRVPAVPATIQYRLGQRVYQWQAVLERIDGAGIDAATRTYPCLFRVDDPQEVRRLVGDDVISDDEQAGGPGQLMRGMFVSVLIQTQSQIPLVQCSELAIRPGNQIWLDVDGKLRIVNVEVVASEDDYVIIDPQSLPVRSTDESVSVIVSPVSDPIEGMALIPSKKPDARNVTPESNVADEAATSKKAAG</sequence>
<evidence type="ECO:0000259" key="2">
    <source>
        <dbReference type="Pfam" id="PF25917"/>
    </source>
</evidence>